<reference evidence="1 2" key="1">
    <citation type="submission" date="2024-05" db="EMBL/GenBank/DDBJ databases">
        <title>Haplotype-resolved chromosome-level genome assembly of Huyou (Citrus changshanensis).</title>
        <authorList>
            <person name="Miao C."/>
            <person name="Chen W."/>
            <person name="Wu Y."/>
            <person name="Wang L."/>
            <person name="Zhao S."/>
            <person name="Grierson D."/>
            <person name="Xu C."/>
            <person name="Chen K."/>
        </authorList>
    </citation>
    <scope>NUCLEOTIDE SEQUENCE [LARGE SCALE GENOMIC DNA]</scope>
    <source>
        <strain evidence="1">01-14</strain>
        <tissue evidence="1">Leaf</tissue>
    </source>
</reference>
<dbReference type="AlphaFoldDB" id="A0AAP0QT40"/>
<evidence type="ECO:0000313" key="1">
    <source>
        <dbReference type="EMBL" id="KAK9202357.1"/>
    </source>
</evidence>
<accession>A0AAP0QT40</accession>
<protein>
    <submittedName>
        <fullName evidence="1">Uncharacterized protein</fullName>
    </submittedName>
</protein>
<evidence type="ECO:0000313" key="2">
    <source>
        <dbReference type="Proteomes" id="UP001428341"/>
    </source>
</evidence>
<proteinExistence type="predicted"/>
<sequence>MLELKFHKSILLKEAVASVANISHTTKASIYYTQDELSLYICEAPPGMLIAVLHLMPSGFETFYGDKPGHRDIDLNAFSELLNLATDNEWDRDILWLISSRGFDYFECKHDNVARINLHQLYEKLIKMGGTNEDLVTIHADEGQIKRVGFLFLAPKVLSEIILPVS</sequence>
<dbReference type="EMBL" id="JBCGBO010000005">
    <property type="protein sequence ID" value="KAK9202357.1"/>
    <property type="molecule type" value="Genomic_DNA"/>
</dbReference>
<dbReference type="SUPFAM" id="SSF55979">
    <property type="entry name" value="DNA clamp"/>
    <property type="match status" value="1"/>
</dbReference>
<dbReference type="InterPro" id="IPR046938">
    <property type="entry name" value="DNA_clamp_sf"/>
</dbReference>
<comment type="caution">
    <text evidence="1">The sequence shown here is derived from an EMBL/GenBank/DDBJ whole genome shotgun (WGS) entry which is preliminary data.</text>
</comment>
<gene>
    <name evidence="1" type="ORF">WN944_017567</name>
</gene>
<dbReference type="Proteomes" id="UP001428341">
    <property type="component" value="Unassembled WGS sequence"/>
</dbReference>
<organism evidence="1 2">
    <name type="scientific">Citrus x changshan-huyou</name>
    <dbReference type="NCBI Taxonomy" id="2935761"/>
    <lineage>
        <taxon>Eukaryota</taxon>
        <taxon>Viridiplantae</taxon>
        <taxon>Streptophyta</taxon>
        <taxon>Embryophyta</taxon>
        <taxon>Tracheophyta</taxon>
        <taxon>Spermatophyta</taxon>
        <taxon>Magnoliopsida</taxon>
        <taxon>eudicotyledons</taxon>
        <taxon>Gunneridae</taxon>
        <taxon>Pentapetalae</taxon>
        <taxon>rosids</taxon>
        <taxon>malvids</taxon>
        <taxon>Sapindales</taxon>
        <taxon>Rutaceae</taxon>
        <taxon>Aurantioideae</taxon>
        <taxon>Citrus</taxon>
    </lineage>
</organism>
<name>A0AAP0QT40_9ROSI</name>
<keyword evidence="2" id="KW-1185">Reference proteome</keyword>